<dbReference type="EMBL" id="EQ973772">
    <property type="protein sequence ID" value="EEF52299.1"/>
    <property type="molecule type" value="Genomic_DNA"/>
</dbReference>
<dbReference type="AlphaFoldDB" id="B9R719"/>
<evidence type="ECO:0008006" key="4">
    <source>
        <dbReference type="Google" id="ProtNLM"/>
    </source>
</evidence>
<dbReference type="InParanoid" id="B9R719"/>
<keyword evidence="1" id="KW-0732">Signal</keyword>
<evidence type="ECO:0000313" key="2">
    <source>
        <dbReference type="EMBL" id="EEF52299.1"/>
    </source>
</evidence>
<gene>
    <name evidence="2" type="ORF">RCOM_1587770</name>
</gene>
<feature type="chain" id="PRO_5002888141" description="Secreted protein" evidence="1">
    <location>
        <begin position="28"/>
        <end position="75"/>
    </location>
</feature>
<evidence type="ECO:0000256" key="1">
    <source>
        <dbReference type="SAM" id="SignalP"/>
    </source>
</evidence>
<organism evidence="2 3">
    <name type="scientific">Ricinus communis</name>
    <name type="common">Castor bean</name>
    <dbReference type="NCBI Taxonomy" id="3988"/>
    <lineage>
        <taxon>Eukaryota</taxon>
        <taxon>Viridiplantae</taxon>
        <taxon>Streptophyta</taxon>
        <taxon>Embryophyta</taxon>
        <taxon>Tracheophyta</taxon>
        <taxon>Spermatophyta</taxon>
        <taxon>Magnoliopsida</taxon>
        <taxon>eudicotyledons</taxon>
        <taxon>Gunneridae</taxon>
        <taxon>Pentapetalae</taxon>
        <taxon>rosids</taxon>
        <taxon>fabids</taxon>
        <taxon>Malpighiales</taxon>
        <taxon>Euphorbiaceae</taxon>
        <taxon>Acalyphoideae</taxon>
        <taxon>Acalypheae</taxon>
        <taxon>Ricinus</taxon>
    </lineage>
</organism>
<keyword evidence="3" id="KW-1185">Reference proteome</keyword>
<name>B9R719_RICCO</name>
<evidence type="ECO:0000313" key="3">
    <source>
        <dbReference type="Proteomes" id="UP000008311"/>
    </source>
</evidence>
<reference evidence="3" key="1">
    <citation type="journal article" date="2010" name="Nat. Biotechnol.">
        <title>Draft genome sequence of the oilseed species Ricinus communis.</title>
        <authorList>
            <person name="Chan A.P."/>
            <person name="Crabtree J."/>
            <person name="Zhao Q."/>
            <person name="Lorenzi H."/>
            <person name="Orvis J."/>
            <person name="Puiu D."/>
            <person name="Melake-Berhan A."/>
            <person name="Jones K.M."/>
            <person name="Redman J."/>
            <person name="Chen G."/>
            <person name="Cahoon E.B."/>
            <person name="Gedil M."/>
            <person name="Stanke M."/>
            <person name="Haas B.J."/>
            <person name="Wortman J.R."/>
            <person name="Fraser-Liggett C.M."/>
            <person name="Ravel J."/>
            <person name="Rabinowicz P.D."/>
        </authorList>
    </citation>
    <scope>NUCLEOTIDE SEQUENCE [LARGE SCALE GENOMIC DNA]</scope>
    <source>
        <strain evidence="3">cv. Hale</strain>
    </source>
</reference>
<proteinExistence type="predicted"/>
<sequence>MCIDCYWLRRLLVLVAVRLLAVSVLKSAGSTGVSSCCYASTAGCVDCWVCWLLRAPVVERASSLLLTACVCCLAA</sequence>
<dbReference type="Proteomes" id="UP000008311">
    <property type="component" value="Unassembled WGS sequence"/>
</dbReference>
<feature type="signal peptide" evidence="1">
    <location>
        <begin position="1"/>
        <end position="27"/>
    </location>
</feature>
<accession>B9R719</accession>
<protein>
    <recommendedName>
        <fullName evidence="4">Secreted protein</fullName>
    </recommendedName>
</protein>